<proteinExistence type="predicted"/>
<feature type="compositionally biased region" description="Basic residues" evidence="1">
    <location>
        <begin position="23"/>
        <end position="39"/>
    </location>
</feature>
<feature type="region of interest" description="Disordered" evidence="1">
    <location>
        <begin position="58"/>
        <end position="90"/>
    </location>
</feature>
<dbReference type="EMBL" id="HBGB01049006">
    <property type="protein sequence ID" value="CAD9073665.1"/>
    <property type="molecule type" value="Transcribed_RNA"/>
</dbReference>
<feature type="compositionally biased region" description="Polar residues" evidence="1">
    <location>
        <begin position="80"/>
        <end position="90"/>
    </location>
</feature>
<dbReference type="Gene3D" id="1.25.40.20">
    <property type="entry name" value="Ankyrin repeat-containing domain"/>
    <property type="match status" value="1"/>
</dbReference>
<organism evidence="2">
    <name type="scientific">Vitrella brassicaformis</name>
    <dbReference type="NCBI Taxonomy" id="1169539"/>
    <lineage>
        <taxon>Eukaryota</taxon>
        <taxon>Sar</taxon>
        <taxon>Alveolata</taxon>
        <taxon>Colpodellida</taxon>
        <taxon>Vitrellaceae</taxon>
        <taxon>Vitrella</taxon>
    </lineage>
</organism>
<reference evidence="2" key="1">
    <citation type="submission" date="2021-01" db="EMBL/GenBank/DDBJ databases">
        <authorList>
            <person name="Corre E."/>
            <person name="Pelletier E."/>
            <person name="Niang G."/>
            <person name="Scheremetjew M."/>
            <person name="Finn R."/>
            <person name="Kale V."/>
            <person name="Holt S."/>
            <person name="Cochrane G."/>
            <person name="Meng A."/>
            <person name="Brown T."/>
            <person name="Cohen L."/>
        </authorList>
    </citation>
    <scope>NUCLEOTIDE SEQUENCE</scope>
    <source>
        <strain evidence="2">CCMP3346</strain>
    </source>
</reference>
<evidence type="ECO:0000256" key="1">
    <source>
        <dbReference type="SAM" id="MobiDB-lite"/>
    </source>
</evidence>
<dbReference type="InterPro" id="IPR036770">
    <property type="entry name" value="Ankyrin_rpt-contain_sf"/>
</dbReference>
<gene>
    <name evidence="2" type="ORF">VBRA1451_LOCUS28749</name>
</gene>
<evidence type="ECO:0000313" key="2">
    <source>
        <dbReference type="EMBL" id="CAD9073665.1"/>
    </source>
</evidence>
<feature type="region of interest" description="Disordered" evidence="1">
    <location>
        <begin position="254"/>
        <end position="279"/>
    </location>
</feature>
<protein>
    <submittedName>
        <fullName evidence="2">Uncharacterized protein</fullName>
    </submittedName>
</protein>
<dbReference type="SUPFAM" id="SSF48403">
    <property type="entry name" value="Ankyrin repeat"/>
    <property type="match status" value="1"/>
</dbReference>
<name>A0A7S1PD39_9ALVE</name>
<feature type="region of interest" description="Disordered" evidence="1">
    <location>
        <begin position="1"/>
        <end position="39"/>
    </location>
</feature>
<accession>A0A7S1PD39</accession>
<sequence>MPQDEGIAISVGFGHLAPVERPRRPRRGQRPSRSSCRHRNCSEFSLEDAPRRRGFKVDVGVHGSAGGKEAGTGSPVTAPRTPSGSATVSPSERIVAAARQGDSTMLRTYLTSFSPEETLDKDKCNALHLLAKAGLLEPILPLLSECPIWREALSHRNTDQNTPLHMCNFNLISLKLISAARSDALQVSNKDGNILLHMSVLANTLSVSDRIIDVGGLEQLDIKNKVSVTSQHTRSLPFCQHGLTPVELAIVRSNEKHSASGSGASHPGHHQDAPIGHQQVHRHLPVHSDVLCGGLHVTLIRPRPLWHL</sequence>
<dbReference type="AlphaFoldDB" id="A0A7S1PD39"/>